<dbReference type="AlphaFoldDB" id="A0A845A9G5"/>
<organism evidence="1 2">
    <name type="scientific">Altericroceibacterium indicum</name>
    <dbReference type="NCBI Taxonomy" id="374177"/>
    <lineage>
        <taxon>Bacteria</taxon>
        <taxon>Pseudomonadati</taxon>
        <taxon>Pseudomonadota</taxon>
        <taxon>Alphaproteobacteria</taxon>
        <taxon>Sphingomonadales</taxon>
        <taxon>Erythrobacteraceae</taxon>
        <taxon>Altericroceibacterium</taxon>
    </lineage>
</organism>
<dbReference type="RefSeq" id="WP_160738333.1">
    <property type="nucleotide sequence ID" value="NZ_WTYQ01000001.1"/>
</dbReference>
<accession>A0A845A9G5</accession>
<name>A0A845A9G5_9SPHN</name>
<comment type="caution">
    <text evidence="1">The sequence shown here is derived from an EMBL/GenBank/DDBJ whole genome shotgun (WGS) entry which is preliminary data.</text>
</comment>
<dbReference type="OrthoDB" id="9971427at2"/>
<reference evidence="1 2" key="1">
    <citation type="submission" date="2019-12" db="EMBL/GenBank/DDBJ databases">
        <title>Genomic-based taxomic classification of the family Erythrobacteraceae.</title>
        <authorList>
            <person name="Xu L."/>
        </authorList>
    </citation>
    <scope>NUCLEOTIDE SEQUENCE [LARGE SCALE GENOMIC DNA]</scope>
    <source>
        <strain evidence="1 2">DSM 18604</strain>
    </source>
</reference>
<gene>
    <name evidence="1" type="ORF">GRI39_03900</name>
</gene>
<evidence type="ECO:0000313" key="2">
    <source>
        <dbReference type="Proteomes" id="UP000460561"/>
    </source>
</evidence>
<evidence type="ECO:0000313" key="1">
    <source>
        <dbReference type="EMBL" id="MXP25186.1"/>
    </source>
</evidence>
<dbReference type="EMBL" id="WTYQ01000001">
    <property type="protein sequence ID" value="MXP25186.1"/>
    <property type="molecule type" value="Genomic_DNA"/>
</dbReference>
<keyword evidence="2" id="KW-1185">Reference proteome</keyword>
<protein>
    <submittedName>
        <fullName evidence="1">Uncharacterized protein</fullName>
    </submittedName>
</protein>
<dbReference type="Proteomes" id="UP000460561">
    <property type="component" value="Unassembled WGS sequence"/>
</dbReference>
<proteinExistence type="predicted"/>
<sequence length="536" mass="58098">MSLHWPDEASEYRKRALDELDTFLTRYYALPKRREAAKLFAKLGESQSETETAASVLEVEFPDVAAQIRSEANEPSLRTVDGLLAEAVLDQVANLDPVIAVRKLGSLCDNPIGQKLVSKALKDDIFREHILDGLSKAFKDRPYFIGDDDAKNGARAVEEVRSALVQSRKSWADPSGRNIRDLRAPHGWFPVIEPIHLLIGPLSQVAPADAMKVLDTLPSEFDGFLCLEHVDLGLDHYEHWVKAVYAAPPAWDELGWTGNRSEAPCGLALPLLLWHAESRLLRLKDGVSGQATPTDLASSIRSRGDGALVAWHWCAGLVERADRAERDGHGSPNDGDWRTAQALAANGGWHGFNPGKGRDALLREAAQKLAPDASDAAPRLGKLLPASPEAFIDGPDGADLSWAAFGLVGGFGPMFEGRPPYGLATRLLSSGLWGKDGPGRLETLWKNALVLRELAAGGVIRNRTTDHRKPEDLLHLIIAMGIAALEMIERGAKGDPAALRGQVDQMLCECAPWDILGHGSLAAHVKNVSSHGANRG</sequence>